<gene>
    <name evidence="1" type="ORF">GHA01_15290</name>
</gene>
<reference evidence="1 2" key="1">
    <citation type="submission" date="2019-06" db="EMBL/GenBank/DDBJ databases">
        <title>Whole genome shotgun sequence of Komagataeibacter hansenii NBRC 14820.</title>
        <authorList>
            <person name="Hosoyama A."/>
            <person name="Uohara A."/>
            <person name="Ohji S."/>
            <person name="Ichikawa N."/>
        </authorList>
    </citation>
    <scope>NUCLEOTIDE SEQUENCE [LARGE SCALE GENOMIC DNA]</scope>
    <source>
        <strain evidence="1 2">NBRC 14820</strain>
    </source>
</reference>
<evidence type="ECO:0000313" key="1">
    <source>
        <dbReference type="EMBL" id="GEC63680.1"/>
    </source>
</evidence>
<accession>A0ABQ0SG87</accession>
<dbReference type="EMBL" id="BJNN01000088">
    <property type="protein sequence ID" value="GEC63680.1"/>
    <property type="molecule type" value="Genomic_DNA"/>
</dbReference>
<keyword evidence="2" id="KW-1185">Reference proteome</keyword>
<protein>
    <submittedName>
        <fullName evidence="1">Uncharacterized protein</fullName>
    </submittedName>
</protein>
<dbReference type="Proteomes" id="UP000319478">
    <property type="component" value="Unassembled WGS sequence"/>
</dbReference>
<name>A0ABQ0SG87_NOVHA</name>
<evidence type="ECO:0000313" key="2">
    <source>
        <dbReference type="Proteomes" id="UP000319478"/>
    </source>
</evidence>
<proteinExistence type="predicted"/>
<organism evidence="1 2">
    <name type="scientific">Novacetimonas hansenii</name>
    <name type="common">Komagataeibacter hansenii</name>
    <dbReference type="NCBI Taxonomy" id="436"/>
    <lineage>
        <taxon>Bacteria</taxon>
        <taxon>Pseudomonadati</taxon>
        <taxon>Pseudomonadota</taxon>
        <taxon>Alphaproteobacteria</taxon>
        <taxon>Acetobacterales</taxon>
        <taxon>Acetobacteraceae</taxon>
        <taxon>Novacetimonas</taxon>
    </lineage>
</organism>
<dbReference type="RefSeq" id="WP_003618653.1">
    <property type="nucleotide sequence ID" value="NZ_BJNN01000088.1"/>
</dbReference>
<comment type="caution">
    <text evidence="1">The sequence shown here is derived from an EMBL/GenBank/DDBJ whole genome shotgun (WGS) entry which is preliminary data.</text>
</comment>
<sequence>MTKYYIVAAKPGGKTALKNEFKTYRWALKDEKWQWLQAWRSTDNIADLIRKGNDVVTGKFIGDKMDEGDAVEVEIRIKHNGVKYKLSDMPDK</sequence>